<reference evidence="2" key="1">
    <citation type="submission" date="2022-11" db="UniProtKB">
        <authorList>
            <consortium name="WormBaseParasite"/>
        </authorList>
    </citation>
    <scope>IDENTIFICATION</scope>
</reference>
<accession>A0AC35GA49</accession>
<sequence length="163" mass="19061">MAATNEKPPDEYALIFDLEQCKTAPLVCHTPINCNWNAKMGFTAQNRFYEINEFDGFSSDWLHDEGMLRLQSYFASDNGDILITAFKYDSFQRFNLNVETSFESDAFDVTVLFVIKHAPLFWSQKINVETQRIERNRYCGDENNFVWKDLINSCAFEITYTIE</sequence>
<evidence type="ECO:0000313" key="2">
    <source>
        <dbReference type="WBParaSite" id="PS1159_v2.g2795.t1"/>
    </source>
</evidence>
<name>A0AC35GA49_9BILA</name>
<dbReference type="WBParaSite" id="PS1159_v2.g2795.t1">
    <property type="protein sequence ID" value="PS1159_v2.g2795.t1"/>
    <property type="gene ID" value="PS1159_v2.g2795"/>
</dbReference>
<proteinExistence type="predicted"/>
<evidence type="ECO:0000313" key="1">
    <source>
        <dbReference type="Proteomes" id="UP000887580"/>
    </source>
</evidence>
<protein>
    <submittedName>
        <fullName evidence="2">Uncharacterized protein</fullName>
    </submittedName>
</protein>
<organism evidence="1 2">
    <name type="scientific">Panagrolaimus sp. PS1159</name>
    <dbReference type="NCBI Taxonomy" id="55785"/>
    <lineage>
        <taxon>Eukaryota</taxon>
        <taxon>Metazoa</taxon>
        <taxon>Ecdysozoa</taxon>
        <taxon>Nematoda</taxon>
        <taxon>Chromadorea</taxon>
        <taxon>Rhabditida</taxon>
        <taxon>Tylenchina</taxon>
        <taxon>Panagrolaimomorpha</taxon>
        <taxon>Panagrolaimoidea</taxon>
        <taxon>Panagrolaimidae</taxon>
        <taxon>Panagrolaimus</taxon>
    </lineage>
</organism>
<dbReference type="Proteomes" id="UP000887580">
    <property type="component" value="Unplaced"/>
</dbReference>